<evidence type="ECO:0000256" key="6">
    <source>
        <dbReference type="ARBA" id="ARBA00023136"/>
    </source>
</evidence>
<evidence type="ECO:0000256" key="1">
    <source>
        <dbReference type="ARBA" id="ARBA00004141"/>
    </source>
</evidence>
<feature type="transmembrane region" description="Helical" evidence="7">
    <location>
        <begin position="47"/>
        <end position="70"/>
    </location>
</feature>
<feature type="transmembrane region" description="Helical" evidence="7">
    <location>
        <begin position="123"/>
        <end position="144"/>
    </location>
</feature>
<dbReference type="EMBL" id="JJOA01000033">
    <property type="protein sequence ID" value="KEA56092.1"/>
    <property type="molecule type" value="Genomic_DNA"/>
</dbReference>
<dbReference type="GO" id="GO:0005886">
    <property type="term" value="C:plasma membrane"/>
    <property type="evidence" value="ECO:0007669"/>
    <property type="project" value="TreeGrafter"/>
</dbReference>
<dbReference type="InterPro" id="IPR038377">
    <property type="entry name" value="Na/Glc_symporter_sf"/>
</dbReference>
<proteinExistence type="inferred from homology"/>
<dbReference type="Gene3D" id="1.20.1730.10">
    <property type="entry name" value="Sodium/glucose cotransporter"/>
    <property type="match status" value="1"/>
</dbReference>
<sequence length="516" mass="55037">MNLGATFVFVLLFIGVTIIGFLAANWRRGDLAHLDEWGLGGRRFGTIVTWFLLGGDLYTAYTFVAVPALVFGAGAMGFFALPYTILIYPFAFVVFPKLWSIAKRHGYVTSADFVNARYGSRMLALAIAVTGIVATMPYIALQLVGIEVVIGALGFDTTGFVGDLPLIIAFAILAAYTYTSGLRAPAMIAIVKDILIYITIAAAVVVIPAKLGGFGHIFASVPPAKLLLKAPDAASLNGYSAYATLAIGSALALFLYPHSVTAILSSSSGNSIRRNMAMLPAYSFVLGLLALLGYMALASGVKDMPQYAPYFKAFGPNFAVPALFLEYFPSWFVGVAFAAIGIGALVPAAIMSIAAANLYTRNIHREFVNRNMTHEQETHVAKLVSLIVKVGAVAFILGLPLTYAIQLQLLGGIWIIQTLPAIVLGLYTRVLDHRGLLAGWAAGIVCGTWMAISLKLAGSIFTIHLFGLAIPGYAAVWSLIVNLVVAVAVSVLVRVMGMAHAEDRTRPEDYLDVVEG</sequence>
<evidence type="ECO:0000256" key="5">
    <source>
        <dbReference type="ARBA" id="ARBA00022989"/>
    </source>
</evidence>
<keyword evidence="5 7" id="KW-1133">Transmembrane helix</keyword>
<feature type="transmembrane region" description="Helical" evidence="7">
    <location>
        <begin position="194"/>
        <end position="219"/>
    </location>
</feature>
<feature type="transmembrane region" description="Helical" evidence="7">
    <location>
        <begin position="331"/>
        <end position="359"/>
    </location>
</feature>
<comment type="similarity">
    <text evidence="2">Belongs to the sodium:solute symporter (SSF) (TC 2.A.21) family.</text>
</comment>
<dbReference type="PROSITE" id="PS50283">
    <property type="entry name" value="NA_SOLUT_SYMP_3"/>
    <property type="match status" value="1"/>
</dbReference>
<comment type="subcellular location">
    <subcellularLocation>
        <location evidence="1">Membrane</location>
        <topology evidence="1">Multi-pass membrane protein</topology>
    </subcellularLocation>
</comment>
<feature type="transmembrane region" description="Helical" evidence="7">
    <location>
        <begin position="435"/>
        <end position="454"/>
    </location>
</feature>
<protein>
    <submittedName>
        <fullName evidence="8">Sodium:solute symporter</fullName>
    </submittedName>
</protein>
<feature type="transmembrane region" description="Helical" evidence="7">
    <location>
        <begin position="76"/>
        <end position="95"/>
    </location>
</feature>
<evidence type="ECO:0000256" key="2">
    <source>
        <dbReference type="ARBA" id="ARBA00006434"/>
    </source>
</evidence>
<dbReference type="PANTHER" id="PTHR48086:SF8">
    <property type="entry name" value="MONOCARBOXYLIC ACID PERMEASE"/>
    <property type="match status" value="1"/>
</dbReference>
<dbReference type="CDD" id="cd10322">
    <property type="entry name" value="SLC5sbd"/>
    <property type="match status" value="1"/>
</dbReference>
<dbReference type="InterPro" id="IPR050277">
    <property type="entry name" value="Sodium:Solute_Symporter"/>
</dbReference>
<feature type="transmembrane region" description="Helical" evidence="7">
    <location>
        <begin position="380"/>
        <end position="403"/>
    </location>
</feature>
<feature type="transmembrane region" description="Helical" evidence="7">
    <location>
        <begin position="277"/>
        <end position="297"/>
    </location>
</feature>
<feature type="transmembrane region" description="Helical" evidence="7">
    <location>
        <begin position="6"/>
        <end position="26"/>
    </location>
</feature>
<dbReference type="AlphaFoldDB" id="A0A071M5S0"/>
<feature type="transmembrane region" description="Helical" evidence="7">
    <location>
        <begin position="474"/>
        <end position="496"/>
    </location>
</feature>
<feature type="transmembrane region" description="Helical" evidence="7">
    <location>
        <begin position="164"/>
        <end position="182"/>
    </location>
</feature>
<feature type="transmembrane region" description="Helical" evidence="7">
    <location>
        <begin position="409"/>
        <end position="428"/>
    </location>
</feature>
<organism evidence="8">
    <name type="scientific">Burkholderia cenocepacia</name>
    <dbReference type="NCBI Taxonomy" id="95486"/>
    <lineage>
        <taxon>Bacteria</taxon>
        <taxon>Pseudomonadati</taxon>
        <taxon>Pseudomonadota</taxon>
        <taxon>Betaproteobacteria</taxon>
        <taxon>Burkholderiales</taxon>
        <taxon>Burkholderiaceae</taxon>
        <taxon>Burkholderia</taxon>
        <taxon>Burkholderia cepacia complex</taxon>
    </lineage>
</organism>
<evidence type="ECO:0000256" key="3">
    <source>
        <dbReference type="ARBA" id="ARBA00022448"/>
    </source>
</evidence>
<evidence type="ECO:0000313" key="8">
    <source>
        <dbReference type="EMBL" id="KEA56092.1"/>
    </source>
</evidence>
<dbReference type="OrthoDB" id="9810181at2"/>
<dbReference type="NCBIfam" id="NF046076">
    <property type="entry name" value="monocarbox_MctP"/>
    <property type="match status" value="1"/>
</dbReference>
<keyword evidence="4 7" id="KW-0812">Transmembrane</keyword>
<reference evidence="8" key="1">
    <citation type="submission" date="2014-04" db="EMBL/GenBank/DDBJ databases">
        <title>In planta biocontrol of soil-borne Fusarium wilt of banana through a plant endophytic bacterium, Burkholderia cenocepacia 869T2.</title>
        <authorList>
            <person name="Ho Y.-N."/>
            <person name="Chiang H.-M."/>
            <person name="Chao C.-P."/>
            <person name="Su C.-C."/>
            <person name="Hsu H.-F."/>
            <person name="Guo C.-T."/>
            <person name="Hsieh J.-L."/>
            <person name="Huang C.-C."/>
        </authorList>
    </citation>
    <scope>NUCLEOTIDE SEQUENCE [LARGE SCALE GENOMIC DNA]</scope>
    <source>
        <strain evidence="8">869T2</strain>
    </source>
</reference>
<name>A0A071M5S0_9BURK</name>
<feature type="transmembrane region" description="Helical" evidence="7">
    <location>
        <begin position="239"/>
        <end position="256"/>
    </location>
</feature>
<accession>A0A071M5S0</accession>
<dbReference type="InterPro" id="IPR001734">
    <property type="entry name" value="Na/solute_symporter"/>
</dbReference>
<keyword evidence="3" id="KW-0813">Transport</keyword>
<keyword evidence="6 7" id="KW-0472">Membrane</keyword>
<evidence type="ECO:0000256" key="4">
    <source>
        <dbReference type="ARBA" id="ARBA00022692"/>
    </source>
</evidence>
<dbReference type="PANTHER" id="PTHR48086">
    <property type="entry name" value="SODIUM/PROLINE SYMPORTER-RELATED"/>
    <property type="match status" value="1"/>
</dbReference>
<comment type="caution">
    <text evidence="8">The sequence shown here is derived from an EMBL/GenBank/DDBJ whole genome shotgun (WGS) entry which is preliminary data.</text>
</comment>
<dbReference type="GO" id="GO:0022857">
    <property type="term" value="F:transmembrane transporter activity"/>
    <property type="evidence" value="ECO:0007669"/>
    <property type="project" value="InterPro"/>
</dbReference>
<gene>
    <name evidence="8" type="ORF">DT99_28770</name>
</gene>
<evidence type="ECO:0000256" key="7">
    <source>
        <dbReference type="SAM" id="Phobius"/>
    </source>
</evidence>